<dbReference type="Proteomes" id="UP001314241">
    <property type="component" value="Unassembled WGS sequence"/>
</dbReference>
<sequence>MKKNKVLLSGFVALLVIVLAFFCIHSLKQNDEPQKEASVSGKTATVFFHGYGSSRNAEKSMAQYLVDHGYSNRRINVTVSKDGKVSMGRAISKNDKNPLVLVQFDDNTNTNFNESVKWTTEIMEQLKKEGVDSVNLVGHSMGNQEIAYYLMKSDSVKQPLPIVKKQIAIAAPFNGVIVVGPESGSTLKSNGEPSQPTILYQRILPLRDFYKRHKVAVLNIFGNSQGNPAGDTTVYNKSSKSLKYLVQSPSSYKEKLITGALGQHSKLHENSEVDAAMLDFLEQ</sequence>
<reference evidence="1 2" key="1">
    <citation type="submission" date="2024-01" db="EMBL/GenBank/DDBJ databases">
        <authorList>
            <person name="Botero Cardona J."/>
        </authorList>
    </citation>
    <scope>NUCLEOTIDE SEQUENCE [LARGE SCALE GENOMIC DNA]</scope>
    <source>
        <strain evidence="1 2">LMG 33000</strain>
    </source>
</reference>
<dbReference type="SUPFAM" id="SSF53474">
    <property type="entry name" value="alpha/beta-Hydrolases"/>
    <property type="match status" value="1"/>
</dbReference>
<keyword evidence="2" id="KW-1185">Reference proteome</keyword>
<organism evidence="1 2">
    <name type="scientific">Eupransor demetentiae</name>
    <dbReference type="NCBI Taxonomy" id="3109584"/>
    <lineage>
        <taxon>Bacteria</taxon>
        <taxon>Bacillati</taxon>
        <taxon>Bacillota</taxon>
        <taxon>Bacilli</taxon>
        <taxon>Lactobacillales</taxon>
        <taxon>Lactobacillaceae</taxon>
        <taxon>Eupransor</taxon>
    </lineage>
</organism>
<comment type="caution">
    <text evidence="1">The sequence shown here is derived from an EMBL/GenBank/DDBJ whole genome shotgun (WGS) entry which is preliminary data.</text>
</comment>
<dbReference type="GO" id="GO:0016787">
    <property type="term" value="F:hydrolase activity"/>
    <property type="evidence" value="ECO:0007669"/>
    <property type="project" value="UniProtKB-KW"/>
</dbReference>
<dbReference type="EMBL" id="CAWVOH010000001">
    <property type="protein sequence ID" value="CAK8053954.1"/>
    <property type="molecule type" value="Genomic_DNA"/>
</dbReference>
<gene>
    <name evidence="1" type="ORF">R54876_GBNLAHCA_00513</name>
</gene>
<name>A0ABP0ES03_9LACO</name>
<dbReference type="Pfam" id="PF06028">
    <property type="entry name" value="DUF915"/>
    <property type="match status" value="1"/>
</dbReference>
<dbReference type="InterPro" id="IPR010315">
    <property type="entry name" value="DUF915_hydro-like"/>
</dbReference>
<proteinExistence type="predicted"/>
<protein>
    <submittedName>
        <fullName evidence="1">Uncharacterized conserved protein with an alpha/beta hydrolase fold</fullName>
    </submittedName>
</protein>
<dbReference type="Gene3D" id="3.40.50.1820">
    <property type="entry name" value="alpha/beta hydrolase"/>
    <property type="match status" value="1"/>
</dbReference>
<evidence type="ECO:0000313" key="2">
    <source>
        <dbReference type="Proteomes" id="UP001314241"/>
    </source>
</evidence>
<keyword evidence="1" id="KW-0378">Hydrolase</keyword>
<dbReference type="RefSeq" id="WP_349641499.1">
    <property type="nucleotide sequence ID" value="NZ_CAWVOH010000001.1"/>
</dbReference>
<dbReference type="InterPro" id="IPR029058">
    <property type="entry name" value="AB_hydrolase_fold"/>
</dbReference>
<accession>A0ABP0ES03</accession>
<evidence type="ECO:0000313" key="1">
    <source>
        <dbReference type="EMBL" id="CAK8053954.1"/>
    </source>
</evidence>